<organism evidence="2 3">
    <name type="scientific">Photobacterium halotolerans</name>
    <dbReference type="NCBI Taxonomy" id="265726"/>
    <lineage>
        <taxon>Bacteria</taxon>
        <taxon>Pseudomonadati</taxon>
        <taxon>Pseudomonadota</taxon>
        <taxon>Gammaproteobacteria</taxon>
        <taxon>Vibrionales</taxon>
        <taxon>Vibrionaceae</taxon>
        <taxon>Photobacterium</taxon>
    </lineage>
</organism>
<comment type="caution">
    <text evidence="2">The sequence shown here is derived from an EMBL/GenBank/DDBJ whole genome shotgun (WGS) entry which is preliminary data.</text>
</comment>
<dbReference type="InterPro" id="IPR036286">
    <property type="entry name" value="LexA/Signal_pep-like_sf"/>
</dbReference>
<feature type="domain" description="Peptidase S24/S26A/S26B/S26C" evidence="1">
    <location>
        <begin position="96"/>
        <end position="213"/>
    </location>
</feature>
<dbReference type="RefSeq" id="WP_161442479.1">
    <property type="nucleotide sequence ID" value="NZ_WXWW01000038.1"/>
</dbReference>
<dbReference type="Gene3D" id="2.10.109.10">
    <property type="entry name" value="Umud Fragment, subunit A"/>
    <property type="match status" value="1"/>
</dbReference>
<dbReference type="InterPro" id="IPR050077">
    <property type="entry name" value="LexA_repressor"/>
</dbReference>
<dbReference type="Pfam" id="PF00717">
    <property type="entry name" value="Peptidase_S24"/>
    <property type="match status" value="1"/>
</dbReference>
<dbReference type="AlphaFoldDB" id="A0A7X4W8A8"/>
<accession>A0A7X4W8A8</accession>
<dbReference type="InterPro" id="IPR015927">
    <property type="entry name" value="Peptidase_S24_S26A/B/C"/>
</dbReference>
<evidence type="ECO:0000313" key="2">
    <source>
        <dbReference type="EMBL" id="NAW63971.1"/>
    </source>
</evidence>
<proteinExistence type="predicted"/>
<dbReference type="SUPFAM" id="SSF51306">
    <property type="entry name" value="LexA/Signal peptidase"/>
    <property type="match status" value="1"/>
</dbReference>
<dbReference type="CDD" id="cd06529">
    <property type="entry name" value="S24_LexA-like"/>
    <property type="match status" value="1"/>
</dbReference>
<evidence type="ECO:0000313" key="3">
    <source>
        <dbReference type="Proteomes" id="UP000465712"/>
    </source>
</evidence>
<dbReference type="InterPro" id="IPR039418">
    <property type="entry name" value="LexA-like"/>
</dbReference>
<evidence type="ECO:0000259" key="1">
    <source>
        <dbReference type="Pfam" id="PF00717"/>
    </source>
</evidence>
<dbReference type="Proteomes" id="UP000465712">
    <property type="component" value="Unassembled WGS sequence"/>
</dbReference>
<sequence>MKKIEDLRLENARTLLKNFNTLADFADAIERSPTQMSRVIGKNPTKVIGSRIARHIEQRLGLEEGWLDSEHDSTPTTHGVAEESPIYSVAQVQSFPLISSVQAGNWSEINEREIADAPRFPCPVPCGPRTFVLQVEGISMEPNFKDGNLIWVDPDVEPINKKLVVARLDDRNQATFKQLIIEDGLKMLKPLNKEWPEQYVSINGNCTIVGVVVFGGFIT</sequence>
<gene>
    <name evidence="2" type="ORF">CAG72_01965</name>
</gene>
<dbReference type="PANTHER" id="PTHR33516">
    <property type="entry name" value="LEXA REPRESSOR"/>
    <property type="match status" value="1"/>
</dbReference>
<dbReference type="EMBL" id="WXWW01000038">
    <property type="protein sequence ID" value="NAW63971.1"/>
    <property type="molecule type" value="Genomic_DNA"/>
</dbReference>
<protein>
    <submittedName>
        <fullName evidence="2">LexA family transcriptional repressor</fullName>
    </submittedName>
</protein>
<reference evidence="2 3" key="1">
    <citation type="submission" date="2017-05" db="EMBL/GenBank/DDBJ databases">
        <title>High clonality and local adaptation shapes Vibrionaceae linages within an endangered oasis.</title>
        <authorList>
            <person name="Vazquez-Rosas-Landa M."/>
        </authorList>
    </citation>
    <scope>NUCLEOTIDE SEQUENCE [LARGE SCALE GENOMIC DNA]</scope>
    <source>
        <strain evidence="2 3">P46_P4S1P180</strain>
    </source>
</reference>
<dbReference type="PANTHER" id="PTHR33516:SF2">
    <property type="entry name" value="LEXA REPRESSOR-RELATED"/>
    <property type="match status" value="1"/>
</dbReference>
<name>A0A7X4W8A8_9GAMM</name>